<dbReference type="EMBL" id="AVOT02001931">
    <property type="protein sequence ID" value="MBW0468646.1"/>
    <property type="molecule type" value="Genomic_DNA"/>
</dbReference>
<organism evidence="1 2">
    <name type="scientific">Austropuccinia psidii MF-1</name>
    <dbReference type="NCBI Taxonomy" id="1389203"/>
    <lineage>
        <taxon>Eukaryota</taxon>
        <taxon>Fungi</taxon>
        <taxon>Dikarya</taxon>
        <taxon>Basidiomycota</taxon>
        <taxon>Pucciniomycotina</taxon>
        <taxon>Pucciniomycetes</taxon>
        <taxon>Pucciniales</taxon>
        <taxon>Sphaerophragmiaceae</taxon>
        <taxon>Austropuccinia</taxon>
    </lineage>
</organism>
<dbReference type="OrthoDB" id="3158924at2759"/>
<dbReference type="AlphaFoldDB" id="A0A9Q3BMF4"/>
<gene>
    <name evidence="1" type="ORF">O181_008361</name>
</gene>
<evidence type="ECO:0000313" key="2">
    <source>
        <dbReference type="Proteomes" id="UP000765509"/>
    </source>
</evidence>
<sequence>MESQTTPRFLVEIFGLDNSTASSFRVTQEKARKNSVRCMEDSFAYSKDKLDKSHVTPEFKVGYLVLVTTANFNNIKVFKKLKESFSGPFFIKALNGENAVEFELSEDLSNKFLSFPLSLIKQHKDGYSEKFPRI</sequence>
<dbReference type="Proteomes" id="UP000765509">
    <property type="component" value="Unassembled WGS sequence"/>
</dbReference>
<protein>
    <submittedName>
        <fullName evidence="1">Uncharacterized protein</fullName>
    </submittedName>
</protein>
<comment type="caution">
    <text evidence="1">The sequence shown here is derived from an EMBL/GenBank/DDBJ whole genome shotgun (WGS) entry which is preliminary data.</text>
</comment>
<proteinExistence type="predicted"/>
<keyword evidence="2" id="KW-1185">Reference proteome</keyword>
<evidence type="ECO:0000313" key="1">
    <source>
        <dbReference type="EMBL" id="MBW0468646.1"/>
    </source>
</evidence>
<reference evidence="1" key="1">
    <citation type="submission" date="2021-03" db="EMBL/GenBank/DDBJ databases">
        <title>Draft genome sequence of rust myrtle Austropuccinia psidii MF-1, a brazilian biotype.</title>
        <authorList>
            <person name="Quecine M.C."/>
            <person name="Pachon D.M.R."/>
            <person name="Bonatelli M.L."/>
            <person name="Correr F.H."/>
            <person name="Franceschini L.M."/>
            <person name="Leite T.F."/>
            <person name="Margarido G.R.A."/>
            <person name="Almeida C.A."/>
            <person name="Ferrarezi J.A."/>
            <person name="Labate C.A."/>
        </authorList>
    </citation>
    <scope>NUCLEOTIDE SEQUENCE</scope>
    <source>
        <strain evidence="1">MF-1</strain>
    </source>
</reference>
<name>A0A9Q3BMF4_9BASI</name>
<accession>A0A9Q3BMF4</accession>